<dbReference type="AlphaFoldDB" id="A0A8S1QHC6"/>
<dbReference type="OrthoDB" id="304812at2759"/>
<gene>
    <name evidence="2" type="ORF">PSON_ATCC_30995.1.T1040124</name>
</gene>
<evidence type="ECO:0000313" key="2">
    <source>
        <dbReference type="EMBL" id="CAD8113855.1"/>
    </source>
</evidence>
<dbReference type="EMBL" id="CAJJDN010000104">
    <property type="protein sequence ID" value="CAD8113855.1"/>
    <property type="molecule type" value="Genomic_DNA"/>
</dbReference>
<feature type="region of interest" description="Disordered" evidence="1">
    <location>
        <begin position="291"/>
        <end position="318"/>
    </location>
</feature>
<sequence length="352" mass="41749">MLKLTEIMDSTCNFCEYQYDFAVIIKKALYEKYSSSQNYTYIRIINDLIFARRSRITNTFKDYLFWDYHDEYMENYFHSPNDILYDTIISNTNSLINLCPAYFIHLLLKPWIITTILKLDNLENTLISIPLAFLKFYRVVSLNNNSNSVHKEVSFLSKINLMILLPIVHYHFIPLINVALQLRLIYQKFCDRRQETKKLKFKKKSLAHSIDKETQTQPFQYIPIIYHKDKQFLQKIIKQQKEKEATQVQFQKFNKLNKTSRCRNSVEIHNNRYGSASKISQQSTARVYESNASSRYNSTATQQKLIRSQRTKSQTQDSNNITKALESQFNNQVDVRQTLKKFDSGIKQKKVK</sequence>
<proteinExistence type="predicted"/>
<evidence type="ECO:0000256" key="1">
    <source>
        <dbReference type="SAM" id="MobiDB-lite"/>
    </source>
</evidence>
<comment type="caution">
    <text evidence="2">The sequence shown here is derived from an EMBL/GenBank/DDBJ whole genome shotgun (WGS) entry which is preliminary data.</text>
</comment>
<reference evidence="2" key="1">
    <citation type="submission" date="2021-01" db="EMBL/GenBank/DDBJ databases">
        <authorList>
            <consortium name="Genoscope - CEA"/>
            <person name="William W."/>
        </authorList>
    </citation>
    <scope>NUCLEOTIDE SEQUENCE</scope>
</reference>
<dbReference type="Proteomes" id="UP000692954">
    <property type="component" value="Unassembled WGS sequence"/>
</dbReference>
<protein>
    <submittedName>
        <fullName evidence="2">Uncharacterized protein</fullName>
    </submittedName>
</protein>
<keyword evidence="3" id="KW-1185">Reference proteome</keyword>
<name>A0A8S1QHC6_9CILI</name>
<evidence type="ECO:0000313" key="3">
    <source>
        <dbReference type="Proteomes" id="UP000692954"/>
    </source>
</evidence>
<accession>A0A8S1QHC6</accession>
<organism evidence="2 3">
    <name type="scientific">Paramecium sonneborni</name>
    <dbReference type="NCBI Taxonomy" id="65129"/>
    <lineage>
        <taxon>Eukaryota</taxon>
        <taxon>Sar</taxon>
        <taxon>Alveolata</taxon>
        <taxon>Ciliophora</taxon>
        <taxon>Intramacronucleata</taxon>
        <taxon>Oligohymenophorea</taxon>
        <taxon>Peniculida</taxon>
        <taxon>Parameciidae</taxon>
        <taxon>Paramecium</taxon>
    </lineage>
</organism>